<gene>
    <name evidence="2" type="ORF">CLUMA_CG002270</name>
</gene>
<name>A0A1J1HLT0_9DIPT</name>
<keyword evidence="3" id="KW-1185">Reference proteome</keyword>
<dbReference type="AlphaFoldDB" id="A0A1J1HLT0"/>
<feature type="transmembrane region" description="Helical" evidence="1">
    <location>
        <begin position="20"/>
        <end position="42"/>
    </location>
</feature>
<proteinExistence type="predicted"/>
<evidence type="ECO:0000256" key="1">
    <source>
        <dbReference type="SAM" id="Phobius"/>
    </source>
</evidence>
<keyword evidence="1" id="KW-0812">Transmembrane</keyword>
<organism evidence="2 3">
    <name type="scientific">Clunio marinus</name>
    <dbReference type="NCBI Taxonomy" id="568069"/>
    <lineage>
        <taxon>Eukaryota</taxon>
        <taxon>Metazoa</taxon>
        <taxon>Ecdysozoa</taxon>
        <taxon>Arthropoda</taxon>
        <taxon>Hexapoda</taxon>
        <taxon>Insecta</taxon>
        <taxon>Pterygota</taxon>
        <taxon>Neoptera</taxon>
        <taxon>Endopterygota</taxon>
        <taxon>Diptera</taxon>
        <taxon>Nematocera</taxon>
        <taxon>Chironomoidea</taxon>
        <taxon>Chironomidae</taxon>
        <taxon>Clunio</taxon>
    </lineage>
</organism>
<dbReference type="EMBL" id="CVRI01000008">
    <property type="protein sequence ID" value="CRK88498.1"/>
    <property type="molecule type" value="Genomic_DNA"/>
</dbReference>
<accession>A0A1J1HLT0</accession>
<protein>
    <submittedName>
        <fullName evidence="2">CLUMA_CG002270, isoform A</fullName>
    </submittedName>
</protein>
<evidence type="ECO:0000313" key="2">
    <source>
        <dbReference type="EMBL" id="CRK88498.1"/>
    </source>
</evidence>
<reference evidence="2 3" key="1">
    <citation type="submission" date="2015-04" db="EMBL/GenBank/DDBJ databases">
        <authorList>
            <person name="Syromyatnikov M.Y."/>
            <person name="Popov V.N."/>
        </authorList>
    </citation>
    <scope>NUCLEOTIDE SEQUENCE [LARGE SCALE GENOMIC DNA]</scope>
</reference>
<sequence>MGLISFKPIRHKANDPNNVWYIIGGVIIAMLSVGIIIILVAVTIRENAVQFEVSKLRRLSIIVKRHKRCLQALSSNSLNVILLTPKLLIEKNIDIVTNENLIDGRTKCVKFETHAFDEVGN</sequence>
<keyword evidence="1" id="KW-0472">Membrane</keyword>
<dbReference type="Proteomes" id="UP000183832">
    <property type="component" value="Unassembled WGS sequence"/>
</dbReference>
<evidence type="ECO:0000313" key="3">
    <source>
        <dbReference type="Proteomes" id="UP000183832"/>
    </source>
</evidence>
<keyword evidence="1" id="KW-1133">Transmembrane helix</keyword>